<sequence length="207" mass="23484">MCHPIFFRSCNPAGNWYQWGILYGSRSNPKPQYPNTQTRLKDAFKRVIKIFTDNKAPVQFQLNINANNGYDDKTPFATWWPGTVGLSSVAITAYNRACSTPSHQDSKPFRDRFSAAYNQVKALTPLPIWVAETGTTSCKTDKPTWVKEAFRDIALLFPQVVQVTWFLTDKLQEGVVTDWDMHDGTKVSALHYACLCALTLQDLIQLD</sequence>
<proteinExistence type="predicted"/>
<dbReference type="SUPFAM" id="SSF51445">
    <property type="entry name" value="(Trans)glycosidases"/>
    <property type="match status" value="1"/>
</dbReference>
<organism evidence="1 2">
    <name type="scientific">Tribonema minus</name>
    <dbReference type="NCBI Taxonomy" id="303371"/>
    <lineage>
        <taxon>Eukaryota</taxon>
        <taxon>Sar</taxon>
        <taxon>Stramenopiles</taxon>
        <taxon>Ochrophyta</taxon>
        <taxon>PX clade</taxon>
        <taxon>Xanthophyceae</taxon>
        <taxon>Tribonematales</taxon>
        <taxon>Tribonemataceae</taxon>
        <taxon>Tribonema</taxon>
    </lineage>
</organism>
<reference evidence="1" key="1">
    <citation type="submission" date="2021-02" db="EMBL/GenBank/DDBJ databases">
        <title>First Annotated Genome of the Yellow-green Alga Tribonema minus.</title>
        <authorList>
            <person name="Mahan K.M."/>
        </authorList>
    </citation>
    <scope>NUCLEOTIDE SEQUENCE</scope>
    <source>
        <strain evidence="1">UTEX B ZZ1240</strain>
    </source>
</reference>
<name>A0A836CL01_9STRA</name>
<gene>
    <name evidence="1" type="ORF">JKP88DRAFT_160549</name>
</gene>
<protein>
    <recommendedName>
        <fullName evidence="3">GH26 domain-containing protein</fullName>
    </recommendedName>
</protein>
<dbReference type="AlphaFoldDB" id="A0A836CL01"/>
<evidence type="ECO:0000313" key="2">
    <source>
        <dbReference type="Proteomes" id="UP000664859"/>
    </source>
</evidence>
<evidence type="ECO:0000313" key="1">
    <source>
        <dbReference type="EMBL" id="KAG5190420.1"/>
    </source>
</evidence>
<dbReference type="EMBL" id="JAFCMP010000035">
    <property type="protein sequence ID" value="KAG5190420.1"/>
    <property type="molecule type" value="Genomic_DNA"/>
</dbReference>
<dbReference type="Gene3D" id="3.20.20.80">
    <property type="entry name" value="Glycosidases"/>
    <property type="match status" value="1"/>
</dbReference>
<accession>A0A836CL01</accession>
<dbReference type="Proteomes" id="UP000664859">
    <property type="component" value="Unassembled WGS sequence"/>
</dbReference>
<keyword evidence="2" id="KW-1185">Reference proteome</keyword>
<comment type="caution">
    <text evidence="1">The sequence shown here is derived from an EMBL/GenBank/DDBJ whole genome shotgun (WGS) entry which is preliminary data.</text>
</comment>
<evidence type="ECO:0008006" key="3">
    <source>
        <dbReference type="Google" id="ProtNLM"/>
    </source>
</evidence>
<dbReference type="OrthoDB" id="428177at2759"/>
<dbReference type="InterPro" id="IPR017853">
    <property type="entry name" value="GH"/>
</dbReference>